<feature type="transmembrane region" description="Helical" evidence="1">
    <location>
        <begin position="20"/>
        <end position="39"/>
    </location>
</feature>
<dbReference type="AlphaFoldDB" id="A0AAD6XBX6"/>
<feature type="transmembrane region" description="Helical" evidence="1">
    <location>
        <begin position="276"/>
        <end position="300"/>
    </location>
</feature>
<evidence type="ECO:0000256" key="1">
    <source>
        <dbReference type="SAM" id="Phobius"/>
    </source>
</evidence>
<organism evidence="2 3">
    <name type="scientific">Mycena alexandri</name>
    <dbReference type="NCBI Taxonomy" id="1745969"/>
    <lineage>
        <taxon>Eukaryota</taxon>
        <taxon>Fungi</taxon>
        <taxon>Dikarya</taxon>
        <taxon>Basidiomycota</taxon>
        <taxon>Agaricomycotina</taxon>
        <taxon>Agaricomycetes</taxon>
        <taxon>Agaricomycetidae</taxon>
        <taxon>Agaricales</taxon>
        <taxon>Marasmiineae</taxon>
        <taxon>Mycenaceae</taxon>
        <taxon>Mycena</taxon>
    </lineage>
</organism>
<reference evidence="2" key="1">
    <citation type="submission" date="2023-03" db="EMBL/GenBank/DDBJ databases">
        <title>Massive genome expansion in bonnet fungi (Mycena s.s.) driven by repeated elements and novel gene families across ecological guilds.</title>
        <authorList>
            <consortium name="Lawrence Berkeley National Laboratory"/>
            <person name="Harder C.B."/>
            <person name="Miyauchi S."/>
            <person name="Viragh M."/>
            <person name="Kuo A."/>
            <person name="Thoen E."/>
            <person name="Andreopoulos B."/>
            <person name="Lu D."/>
            <person name="Skrede I."/>
            <person name="Drula E."/>
            <person name="Henrissat B."/>
            <person name="Morin E."/>
            <person name="Kohler A."/>
            <person name="Barry K."/>
            <person name="LaButti K."/>
            <person name="Morin E."/>
            <person name="Salamov A."/>
            <person name="Lipzen A."/>
            <person name="Mereny Z."/>
            <person name="Hegedus B."/>
            <person name="Baldrian P."/>
            <person name="Stursova M."/>
            <person name="Weitz H."/>
            <person name="Taylor A."/>
            <person name="Grigoriev I.V."/>
            <person name="Nagy L.G."/>
            <person name="Martin F."/>
            <person name="Kauserud H."/>
        </authorList>
    </citation>
    <scope>NUCLEOTIDE SEQUENCE</scope>
    <source>
        <strain evidence="2">CBHHK200</strain>
    </source>
</reference>
<gene>
    <name evidence="2" type="ORF">C8F04DRAFT_1070064</name>
</gene>
<comment type="caution">
    <text evidence="2">The sequence shown here is derived from an EMBL/GenBank/DDBJ whole genome shotgun (WGS) entry which is preliminary data.</text>
</comment>
<keyword evidence="1" id="KW-1133">Transmembrane helix</keyword>
<proteinExistence type="predicted"/>
<dbReference type="Proteomes" id="UP001218188">
    <property type="component" value="Unassembled WGS sequence"/>
</dbReference>
<accession>A0AAD6XBX6</accession>
<evidence type="ECO:0000313" key="3">
    <source>
        <dbReference type="Proteomes" id="UP001218188"/>
    </source>
</evidence>
<sequence length="387" mass="41368">MARRRSHGAQSSVSCSNVCCIPLAILVLVGIVVGVVIIIQNTIATQKELRSRITDNTPISGWYGPGAWWGWLITLGMTHGHSLLAMATAEPLEEWDYDLFTASVYIVAAAIDLIFKARDIARLGDAASESPLLPAMLCAERAVSVGIGSSLFTIVTSSIFHGPAGRRRAGIALVTLIFALVASWFTLKAHETIFQTVPVIWCRLHDGSTPGKREDIPFTLVDFPASLMDLVGVLPEIYVSRGYWVFAGALSAIVCLGALLASLANEPNVTAALRPTALAALVPLVGASVLPLLGLGYLLAFATCKWISYWVVLWAPVYVLAFFPPMGYFPLTGMSVMDMDQLAGLLSVAFIAAFRSGRHIIEAVHRSAESSGSTHELTTRSQNAGGG</sequence>
<keyword evidence="1" id="KW-0812">Transmembrane</keyword>
<dbReference type="EMBL" id="JARJCM010000007">
    <property type="protein sequence ID" value="KAJ7044272.1"/>
    <property type="molecule type" value="Genomic_DNA"/>
</dbReference>
<protein>
    <submittedName>
        <fullName evidence="2">Uncharacterized protein</fullName>
    </submittedName>
</protein>
<feature type="transmembrane region" description="Helical" evidence="1">
    <location>
        <begin position="142"/>
        <end position="162"/>
    </location>
</feature>
<name>A0AAD6XBX6_9AGAR</name>
<feature type="transmembrane region" description="Helical" evidence="1">
    <location>
        <begin position="169"/>
        <end position="187"/>
    </location>
</feature>
<feature type="transmembrane region" description="Helical" evidence="1">
    <location>
        <begin position="306"/>
        <end position="329"/>
    </location>
</feature>
<evidence type="ECO:0000313" key="2">
    <source>
        <dbReference type="EMBL" id="KAJ7044272.1"/>
    </source>
</evidence>
<keyword evidence="3" id="KW-1185">Reference proteome</keyword>
<feature type="transmembrane region" description="Helical" evidence="1">
    <location>
        <begin position="68"/>
        <end position="87"/>
    </location>
</feature>
<feature type="transmembrane region" description="Helical" evidence="1">
    <location>
        <begin position="243"/>
        <end position="264"/>
    </location>
</feature>
<keyword evidence="1" id="KW-0472">Membrane</keyword>